<dbReference type="EMBL" id="VSSQ01058818">
    <property type="protein sequence ID" value="MPN12466.1"/>
    <property type="molecule type" value="Genomic_DNA"/>
</dbReference>
<name>A0A645FFT4_9ZZZZ</name>
<evidence type="ECO:0000256" key="1">
    <source>
        <dbReference type="SAM" id="MobiDB-lite"/>
    </source>
</evidence>
<evidence type="ECO:0000313" key="2">
    <source>
        <dbReference type="EMBL" id="MPN12466.1"/>
    </source>
</evidence>
<proteinExistence type="predicted"/>
<feature type="compositionally biased region" description="Basic and acidic residues" evidence="1">
    <location>
        <begin position="70"/>
        <end position="80"/>
    </location>
</feature>
<dbReference type="AlphaFoldDB" id="A0A645FFT4"/>
<sequence>MNQDNDLPDPDAEIEVLTHGDHREINVDGWNDALPDGVYRVYTEQSVRTLLEAAAQHSYRPGDYNGHVSYQDHVRRHEPADNENTLPRH</sequence>
<comment type="caution">
    <text evidence="2">The sequence shown here is derived from an EMBL/GenBank/DDBJ whole genome shotgun (WGS) entry which is preliminary data.</text>
</comment>
<reference evidence="2" key="1">
    <citation type="submission" date="2019-08" db="EMBL/GenBank/DDBJ databases">
        <authorList>
            <person name="Kucharzyk K."/>
            <person name="Murdoch R.W."/>
            <person name="Higgins S."/>
            <person name="Loffler F."/>
        </authorList>
    </citation>
    <scope>NUCLEOTIDE SEQUENCE</scope>
</reference>
<organism evidence="2">
    <name type="scientific">bioreactor metagenome</name>
    <dbReference type="NCBI Taxonomy" id="1076179"/>
    <lineage>
        <taxon>unclassified sequences</taxon>
        <taxon>metagenomes</taxon>
        <taxon>ecological metagenomes</taxon>
    </lineage>
</organism>
<feature type="region of interest" description="Disordered" evidence="1">
    <location>
        <begin position="59"/>
        <end position="89"/>
    </location>
</feature>
<accession>A0A645FFT4</accession>
<gene>
    <name evidence="2" type="ORF">SDC9_159784</name>
</gene>
<protein>
    <submittedName>
        <fullName evidence="2">Uncharacterized protein</fullName>
    </submittedName>
</protein>